<proteinExistence type="predicted"/>
<gene>
    <name evidence="1" type="ordered locus">BFO_0720</name>
</gene>
<sequence length="40" mass="4664">MYALCFDLQETQHIVTTQRTMLNNPNFFISVYGKIDVAKI</sequence>
<dbReference type="EMBL" id="CP003191">
    <property type="protein sequence ID" value="AEW22687.1"/>
    <property type="molecule type" value="Genomic_DNA"/>
</dbReference>
<accession>G8UMZ8</accession>
<dbReference type="PATRIC" id="fig|203275.8.peg.639"/>
<evidence type="ECO:0000313" key="2">
    <source>
        <dbReference type="Proteomes" id="UP000005436"/>
    </source>
</evidence>
<dbReference type="HOGENOM" id="CLU_3297738_0_0_10"/>
<dbReference type="AlphaFoldDB" id="G8UMZ8"/>
<protein>
    <submittedName>
        <fullName evidence="1">Uncharacterized protein</fullName>
    </submittedName>
</protein>
<dbReference type="Proteomes" id="UP000005436">
    <property type="component" value="Chromosome"/>
</dbReference>
<keyword evidence="2" id="KW-1185">Reference proteome</keyword>
<name>G8UMZ8_TANFA</name>
<reference evidence="2" key="1">
    <citation type="submission" date="2011-12" db="EMBL/GenBank/DDBJ databases">
        <title>Complete sequence of Tannerella forsythia ATCC 43037.</title>
        <authorList>
            <person name="Dewhirst F."/>
            <person name="Tanner A."/>
            <person name="Izard J."/>
            <person name="Brinkac L."/>
            <person name="Durkin A.S."/>
            <person name="Hostetler J."/>
            <person name="Shetty J."/>
            <person name="Torralba M."/>
            <person name="Gill S."/>
            <person name="Nelson K."/>
        </authorList>
    </citation>
    <scope>NUCLEOTIDE SEQUENCE [LARGE SCALE GENOMIC DNA]</scope>
    <source>
        <strain evidence="2">ATCC 43037 / JCM 10827 / CCUG 33226 / KCTC 5666 / FDC 338</strain>
    </source>
</reference>
<dbReference type="KEGG" id="tfo:BFO_0720"/>
<evidence type="ECO:0000313" key="1">
    <source>
        <dbReference type="EMBL" id="AEW22687.1"/>
    </source>
</evidence>
<organism evidence="1 2">
    <name type="scientific">Tannerella forsythia (strain ATCC 43037 / JCM 10827 / CCUG 21028 A / KCTC 5666 / FDC 338)</name>
    <name type="common">Bacteroides forsythus</name>
    <dbReference type="NCBI Taxonomy" id="203275"/>
    <lineage>
        <taxon>Bacteria</taxon>
        <taxon>Pseudomonadati</taxon>
        <taxon>Bacteroidota</taxon>
        <taxon>Bacteroidia</taxon>
        <taxon>Bacteroidales</taxon>
        <taxon>Tannerellaceae</taxon>
        <taxon>Tannerella</taxon>
    </lineage>
</organism>